<comment type="caution">
    <text evidence="10">The sequence shown here is derived from an EMBL/GenBank/DDBJ whole genome shotgun (WGS) entry which is preliminary data.</text>
</comment>
<sequence>MSVSDLAFWVIGGLLTLAALLALVRIVRGPSVLDRVVGTDVLVSIVVCALGTEAALTRHSTTLPILISLSLVAFVGAVAVARFVARDRDTAPGQDEVAPAGRVLTASGPVGPPAGLDSEHATEAGPDVSPDGRMSRGDDLADDRADPEETS</sequence>
<organism evidence="10 11">
    <name type="scientific">Luteipulveratus flavus</name>
    <dbReference type="NCBI Taxonomy" id="3031728"/>
    <lineage>
        <taxon>Bacteria</taxon>
        <taxon>Bacillati</taxon>
        <taxon>Actinomycetota</taxon>
        <taxon>Actinomycetes</taxon>
        <taxon>Micrococcales</taxon>
        <taxon>Dermacoccaceae</taxon>
        <taxon>Luteipulveratus</taxon>
    </lineage>
</organism>
<reference evidence="10 11" key="1">
    <citation type="submission" date="2023-03" db="EMBL/GenBank/DDBJ databases">
        <title>YIM 133296 draft genome.</title>
        <authorList>
            <person name="Xiong L."/>
        </authorList>
    </citation>
    <scope>NUCLEOTIDE SEQUENCE [LARGE SCALE GENOMIC DNA]</scope>
    <source>
        <strain evidence="10 11">YIM 133296</strain>
    </source>
</reference>
<evidence type="ECO:0000256" key="6">
    <source>
        <dbReference type="ARBA" id="ARBA00022989"/>
    </source>
</evidence>
<dbReference type="Proteomes" id="UP001528912">
    <property type="component" value="Unassembled WGS sequence"/>
</dbReference>
<feature type="transmembrane region" description="Helical" evidence="9">
    <location>
        <begin position="62"/>
        <end position="85"/>
    </location>
</feature>
<feature type="transmembrane region" description="Helical" evidence="9">
    <location>
        <begin position="6"/>
        <end position="24"/>
    </location>
</feature>
<evidence type="ECO:0000256" key="5">
    <source>
        <dbReference type="ARBA" id="ARBA00022692"/>
    </source>
</evidence>
<dbReference type="InterPro" id="IPR007208">
    <property type="entry name" value="MrpF/PhaF-like"/>
</dbReference>
<gene>
    <name evidence="10" type="ORF">P4R38_20000</name>
</gene>
<comment type="similarity">
    <text evidence="2">Belongs to the CPA3 antiporters (TC 2.A.63) subunit F family.</text>
</comment>
<evidence type="ECO:0000313" key="11">
    <source>
        <dbReference type="Proteomes" id="UP001528912"/>
    </source>
</evidence>
<feature type="region of interest" description="Disordered" evidence="8">
    <location>
        <begin position="90"/>
        <end position="151"/>
    </location>
</feature>
<dbReference type="RefSeq" id="WP_277193759.1">
    <property type="nucleotide sequence ID" value="NZ_JAROAV010000057.1"/>
</dbReference>
<keyword evidence="7 9" id="KW-0472">Membrane</keyword>
<accession>A0ABT6CCA3</accession>
<keyword evidence="5 9" id="KW-0812">Transmembrane</keyword>
<comment type="subcellular location">
    <subcellularLocation>
        <location evidence="1">Cell membrane</location>
        <topology evidence="1">Multi-pass membrane protein</topology>
    </subcellularLocation>
</comment>
<dbReference type="Pfam" id="PF04066">
    <property type="entry name" value="MrpF_PhaF"/>
    <property type="match status" value="1"/>
</dbReference>
<evidence type="ECO:0000256" key="4">
    <source>
        <dbReference type="ARBA" id="ARBA00022475"/>
    </source>
</evidence>
<evidence type="ECO:0000256" key="1">
    <source>
        <dbReference type="ARBA" id="ARBA00004651"/>
    </source>
</evidence>
<dbReference type="EMBL" id="JAROAV010000057">
    <property type="protein sequence ID" value="MDF8266538.1"/>
    <property type="molecule type" value="Genomic_DNA"/>
</dbReference>
<keyword evidence="4" id="KW-1003">Cell membrane</keyword>
<protein>
    <submittedName>
        <fullName evidence="10">Monovalent cation/H+ antiporter complex subunit F</fullName>
    </submittedName>
</protein>
<evidence type="ECO:0000256" key="2">
    <source>
        <dbReference type="ARBA" id="ARBA00009212"/>
    </source>
</evidence>
<dbReference type="PANTHER" id="PTHR34702:SF1">
    <property type="entry name" value="NA(+)_H(+) ANTIPORTER SUBUNIT F"/>
    <property type="match status" value="1"/>
</dbReference>
<feature type="compositionally biased region" description="Basic and acidic residues" evidence="8">
    <location>
        <begin position="133"/>
        <end position="144"/>
    </location>
</feature>
<keyword evidence="11" id="KW-1185">Reference proteome</keyword>
<evidence type="ECO:0000256" key="7">
    <source>
        <dbReference type="ARBA" id="ARBA00023136"/>
    </source>
</evidence>
<name>A0ABT6CCA3_9MICO</name>
<proteinExistence type="inferred from homology"/>
<dbReference type="PANTHER" id="PTHR34702">
    <property type="entry name" value="NA(+)/H(+) ANTIPORTER SUBUNIT F1"/>
    <property type="match status" value="1"/>
</dbReference>
<evidence type="ECO:0000256" key="9">
    <source>
        <dbReference type="SAM" id="Phobius"/>
    </source>
</evidence>
<evidence type="ECO:0000313" key="10">
    <source>
        <dbReference type="EMBL" id="MDF8266538.1"/>
    </source>
</evidence>
<keyword evidence="6 9" id="KW-1133">Transmembrane helix</keyword>
<keyword evidence="3" id="KW-0813">Transport</keyword>
<evidence type="ECO:0000256" key="8">
    <source>
        <dbReference type="SAM" id="MobiDB-lite"/>
    </source>
</evidence>
<evidence type="ECO:0000256" key="3">
    <source>
        <dbReference type="ARBA" id="ARBA00022448"/>
    </source>
</evidence>